<accession>A0A0B6XZC7</accession>
<proteinExistence type="predicted"/>
<feature type="non-terminal residue" evidence="2">
    <location>
        <position position="1"/>
    </location>
</feature>
<evidence type="ECO:0000256" key="1">
    <source>
        <dbReference type="SAM" id="Phobius"/>
    </source>
</evidence>
<evidence type="ECO:0000313" key="2">
    <source>
        <dbReference type="EMBL" id="CEK48635.1"/>
    </source>
</evidence>
<name>A0A0B6XZC7_9EUPU</name>
<dbReference type="AlphaFoldDB" id="A0A0B6XZC7"/>
<keyword evidence="1" id="KW-1133">Transmembrane helix</keyword>
<protein>
    <submittedName>
        <fullName evidence="2">Uncharacterized protein</fullName>
    </submittedName>
</protein>
<sequence length="99" mass="10819">GGHANGGMMSPIGNTFLLYAVILSVIEKPIYSMRNVSAVEVEPLYSCACDPPCDGKSFCSTSGKCYIYKEKTTGMLSRTCFMSMEQSLMSCKSKAEQNY</sequence>
<keyword evidence="1" id="KW-0472">Membrane</keyword>
<gene>
    <name evidence="2" type="primary">ORF4698</name>
</gene>
<organism evidence="2">
    <name type="scientific">Arion vulgaris</name>
    <dbReference type="NCBI Taxonomy" id="1028688"/>
    <lineage>
        <taxon>Eukaryota</taxon>
        <taxon>Metazoa</taxon>
        <taxon>Spiralia</taxon>
        <taxon>Lophotrochozoa</taxon>
        <taxon>Mollusca</taxon>
        <taxon>Gastropoda</taxon>
        <taxon>Heterobranchia</taxon>
        <taxon>Euthyneura</taxon>
        <taxon>Panpulmonata</taxon>
        <taxon>Eupulmonata</taxon>
        <taxon>Stylommatophora</taxon>
        <taxon>Helicina</taxon>
        <taxon>Arionoidea</taxon>
        <taxon>Arionidae</taxon>
        <taxon>Arion</taxon>
    </lineage>
</organism>
<reference evidence="2" key="1">
    <citation type="submission" date="2014-12" db="EMBL/GenBank/DDBJ databases">
        <title>Insight into the proteome of Arion vulgaris.</title>
        <authorList>
            <person name="Aradska J."/>
            <person name="Bulat T."/>
            <person name="Smidak R."/>
            <person name="Sarate P."/>
            <person name="Gangsoo J."/>
            <person name="Sialana F."/>
            <person name="Bilban M."/>
            <person name="Lubec G."/>
        </authorList>
    </citation>
    <scope>NUCLEOTIDE SEQUENCE</scope>
    <source>
        <tissue evidence="2">Skin</tissue>
    </source>
</reference>
<feature type="transmembrane region" description="Helical" evidence="1">
    <location>
        <begin position="6"/>
        <end position="26"/>
    </location>
</feature>
<dbReference type="EMBL" id="HACG01001770">
    <property type="protein sequence ID" value="CEK48635.1"/>
    <property type="molecule type" value="Transcribed_RNA"/>
</dbReference>
<keyword evidence="1" id="KW-0812">Transmembrane</keyword>
<feature type="non-terminal residue" evidence="2">
    <location>
        <position position="99"/>
    </location>
</feature>